<dbReference type="eggNOG" id="ENOG5033ID4">
    <property type="taxonomic scope" value="Bacteria"/>
</dbReference>
<accession>E3BJD4</accession>
<gene>
    <name evidence="1" type="ORF">VIBC2010_07034</name>
</gene>
<evidence type="ECO:0000313" key="1">
    <source>
        <dbReference type="EMBL" id="EFP96703.1"/>
    </source>
</evidence>
<evidence type="ECO:0000313" key="2">
    <source>
        <dbReference type="Proteomes" id="UP000002943"/>
    </source>
</evidence>
<dbReference type="AlphaFoldDB" id="E3BJD4"/>
<name>E3BJD4_9VIBR</name>
<protein>
    <submittedName>
        <fullName evidence="1">Uncharacterized protein</fullName>
    </submittedName>
</protein>
<dbReference type="Proteomes" id="UP000002943">
    <property type="component" value="Unassembled WGS sequence"/>
</dbReference>
<keyword evidence="2" id="KW-1185">Reference proteome</keyword>
<dbReference type="STRING" id="796620.VIBC2010_07034"/>
<dbReference type="RefSeq" id="WP_009601133.1">
    <property type="nucleotide sequence ID" value="NZ_AEIU01000069.1"/>
</dbReference>
<comment type="caution">
    <text evidence="1">The sequence shown here is derived from an EMBL/GenBank/DDBJ whole genome shotgun (WGS) entry which is preliminary data.</text>
</comment>
<reference evidence="1 2" key="1">
    <citation type="journal article" date="2012" name="Int. J. Syst. Evol. Microbiol.">
        <title>Vibrio caribbeanicus sp. nov., isolated from the marine sponge Scleritoderma cyanea.</title>
        <authorList>
            <person name="Hoffmann M."/>
            <person name="Monday S.R."/>
            <person name="Allard M.W."/>
            <person name="Strain E.A."/>
            <person name="Whittaker P."/>
            <person name="Naum M."/>
            <person name="McCarthy P.J."/>
            <person name="Lopez J.V."/>
            <person name="Fischer M."/>
            <person name="Brown E.W."/>
        </authorList>
    </citation>
    <scope>NUCLEOTIDE SEQUENCE [LARGE SCALE GENOMIC DNA]</scope>
    <source>
        <strain evidence="1 2">ATCC BAA-2122</strain>
    </source>
</reference>
<proteinExistence type="predicted"/>
<dbReference type="OrthoDB" id="5917490at2"/>
<sequence length="142" mass="16026">MNNLLKLSFILIALAGGFFLDELIKVLGIKHAKSLPATNCSVSKVVCVHDEISIIADKDITQPLKPTKIDVYWPNSKQDYLMLTLEGYEMMMGEVMFRLDKTSHHSFSGEIILPVCTENSMTWFGQLTDGEQLINTSIRMEQ</sequence>
<organism evidence="1 2">
    <name type="scientific">Vibrio caribbeanicus ATCC BAA-2122</name>
    <dbReference type="NCBI Taxonomy" id="796620"/>
    <lineage>
        <taxon>Bacteria</taxon>
        <taxon>Pseudomonadati</taxon>
        <taxon>Pseudomonadota</taxon>
        <taxon>Gammaproteobacteria</taxon>
        <taxon>Vibrionales</taxon>
        <taxon>Vibrionaceae</taxon>
        <taxon>Vibrio</taxon>
    </lineage>
</organism>
<dbReference type="EMBL" id="AEIU01000069">
    <property type="protein sequence ID" value="EFP96703.1"/>
    <property type="molecule type" value="Genomic_DNA"/>
</dbReference>